<name>A0A4R2P7R7_9BACL</name>
<keyword evidence="3" id="KW-1185">Reference proteome</keyword>
<dbReference type="InterPro" id="IPR029058">
    <property type="entry name" value="AB_hydrolase_fold"/>
</dbReference>
<dbReference type="PANTHER" id="PTHR43194:SF5">
    <property type="entry name" value="PIMELOYL-[ACYL-CARRIER PROTEIN] METHYL ESTER ESTERASE"/>
    <property type="match status" value="1"/>
</dbReference>
<dbReference type="InterPro" id="IPR000073">
    <property type="entry name" value="AB_hydrolase_1"/>
</dbReference>
<evidence type="ECO:0000313" key="3">
    <source>
        <dbReference type="Proteomes" id="UP000295416"/>
    </source>
</evidence>
<dbReference type="PANTHER" id="PTHR43194">
    <property type="entry name" value="HYDROLASE ALPHA/BETA FOLD FAMILY"/>
    <property type="match status" value="1"/>
</dbReference>
<reference evidence="2 3" key="1">
    <citation type="submission" date="2019-03" db="EMBL/GenBank/DDBJ databases">
        <title>Genomic Encyclopedia of Type Strains, Phase IV (KMG-IV): sequencing the most valuable type-strain genomes for metagenomic binning, comparative biology and taxonomic classification.</title>
        <authorList>
            <person name="Goeker M."/>
        </authorList>
    </citation>
    <scope>NUCLEOTIDE SEQUENCE [LARGE SCALE GENOMIC DNA]</scope>
    <source>
        <strain evidence="2 3">DSM 19377</strain>
    </source>
</reference>
<dbReference type="Pfam" id="PF12697">
    <property type="entry name" value="Abhydrolase_6"/>
    <property type="match status" value="1"/>
</dbReference>
<organism evidence="2 3">
    <name type="scientific">Scopulibacillus darangshiensis</name>
    <dbReference type="NCBI Taxonomy" id="442528"/>
    <lineage>
        <taxon>Bacteria</taxon>
        <taxon>Bacillati</taxon>
        <taxon>Bacillota</taxon>
        <taxon>Bacilli</taxon>
        <taxon>Bacillales</taxon>
        <taxon>Sporolactobacillaceae</taxon>
        <taxon>Scopulibacillus</taxon>
    </lineage>
</organism>
<protein>
    <submittedName>
        <fullName evidence="2">Pimeloyl-ACP methyl ester carboxylesterase</fullName>
    </submittedName>
</protein>
<dbReference type="SUPFAM" id="SSF53474">
    <property type="entry name" value="alpha/beta-Hydrolases"/>
    <property type="match status" value="1"/>
</dbReference>
<gene>
    <name evidence="2" type="ORF">EV207_104121</name>
</gene>
<proteinExistence type="predicted"/>
<sequence>MGKQPLVLLPGTLCNEKLWAHQARCLSDIADITVGDLSQNDTIEEMAQSVLQQAPSSFALAGLSMGGIVALQIMRMAPKRVSHLALLDTSPYPPTLDQINTWEKFIEMADTGQFLEVTTNYLLPGLIRSESRKDKSLVSTIVEMAEETGKEAMVRQMKALMKKPDGRAILPKINCPTLVLHGREDTICSAEAHQEMADAIPSAALVAVEEAGHLSTLEQSQAVTALLRFWLQQ</sequence>
<dbReference type="Proteomes" id="UP000295416">
    <property type="component" value="Unassembled WGS sequence"/>
</dbReference>
<dbReference type="AlphaFoldDB" id="A0A4R2P7R7"/>
<dbReference type="PRINTS" id="PR00111">
    <property type="entry name" value="ABHYDROLASE"/>
</dbReference>
<evidence type="ECO:0000313" key="2">
    <source>
        <dbReference type="EMBL" id="TCP30942.1"/>
    </source>
</evidence>
<feature type="domain" description="AB hydrolase-1" evidence="1">
    <location>
        <begin position="36"/>
        <end position="224"/>
    </location>
</feature>
<accession>A0A4R2P7R7</accession>
<comment type="caution">
    <text evidence="2">The sequence shown here is derived from an EMBL/GenBank/DDBJ whole genome shotgun (WGS) entry which is preliminary data.</text>
</comment>
<dbReference type="InterPro" id="IPR050228">
    <property type="entry name" value="Carboxylesterase_BioH"/>
</dbReference>
<dbReference type="Gene3D" id="3.40.50.1820">
    <property type="entry name" value="alpha/beta hydrolase"/>
    <property type="match status" value="1"/>
</dbReference>
<dbReference type="RefSeq" id="WP_132744246.1">
    <property type="nucleotide sequence ID" value="NZ_SLXK01000004.1"/>
</dbReference>
<dbReference type="OrthoDB" id="252464at2"/>
<dbReference type="EMBL" id="SLXK01000004">
    <property type="protein sequence ID" value="TCP30942.1"/>
    <property type="molecule type" value="Genomic_DNA"/>
</dbReference>
<evidence type="ECO:0000259" key="1">
    <source>
        <dbReference type="Pfam" id="PF12697"/>
    </source>
</evidence>